<proteinExistence type="predicted"/>
<feature type="transmembrane region" description="Helical" evidence="1">
    <location>
        <begin position="46"/>
        <end position="65"/>
    </location>
</feature>
<keyword evidence="1" id="KW-0472">Membrane</keyword>
<dbReference type="Proteomes" id="UP000562352">
    <property type="component" value="Unassembled WGS sequence"/>
</dbReference>
<accession>A0A841CY84</accession>
<dbReference type="AlphaFoldDB" id="A0A841CY84"/>
<reference evidence="2 3" key="1">
    <citation type="submission" date="2020-08" db="EMBL/GenBank/DDBJ databases">
        <title>Genomic Encyclopedia of Type Strains, Phase III (KMG-III): the genomes of soil and plant-associated and newly described type strains.</title>
        <authorList>
            <person name="Whitman W."/>
        </authorList>
    </citation>
    <scope>NUCLEOTIDE SEQUENCE [LARGE SCALE GENOMIC DNA]</scope>
    <source>
        <strain evidence="2 3">CECT 3303</strain>
    </source>
</reference>
<keyword evidence="1" id="KW-0812">Transmembrane</keyword>
<gene>
    <name evidence="2" type="ORF">FHS22_001020</name>
</gene>
<comment type="caution">
    <text evidence="2">The sequence shown here is derived from an EMBL/GenBank/DDBJ whole genome shotgun (WGS) entry which is preliminary data.</text>
</comment>
<organism evidence="2 3">
    <name type="scientific">Planomonospora venezuelensis</name>
    <dbReference type="NCBI Taxonomy" id="1999"/>
    <lineage>
        <taxon>Bacteria</taxon>
        <taxon>Bacillati</taxon>
        <taxon>Actinomycetota</taxon>
        <taxon>Actinomycetes</taxon>
        <taxon>Streptosporangiales</taxon>
        <taxon>Streptosporangiaceae</taxon>
        <taxon>Planomonospora</taxon>
    </lineage>
</organism>
<dbReference type="EMBL" id="JACHJJ010000002">
    <property type="protein sequence ID" value="MBB5961763.1"/>
    <property type="molecule type" value="Genomic_DNA"/>
</dbReference>
<name>A0A841CY84_PLAVE</name>
<protein>
    <submittedName>
        <fullName evidence="2">Uncharacterized protein</fullName>
    </submittedName>
</protein>
<keyword evidence="3" id="KW-1185">Reference proteome</keyword>
<dbReference type="RefSeq" id="WP_184938859.1">
    <property type="nucleotide sequence ID" value="NZ_BAAAWZ010000001.1"/>
</dbReference>
<evidence type="ECO:0000256" key="1">
    <source>
        <dbReference type="SAM" id="Phobius"/>
    </source>
</evidence>
<evidence type="ECO:0000313" key="2">
    <source>
        <dbReference type="EMBL" id="MBB5961763.1"/>
    </source>
</evidence>
<sequence length="69" mass="7650">MKELLKLLGVLLLLQGWGTVVNTVLGWWRWAHDLLLVNHIGFLDGYEVFAGVVLGLIGLFLYTAAGKRA</sequence>
<evidence type="ECO:0000313" key="3">
    <source>
        <dbReference type="Proteomes" id="UP000562352"/>
    </source>
</evidence>
<keyword evidence="1" id="KW-1133">Transmembrane helix</keyword>